<accession>A0ABS9HWY7</accession>
<protein>
    <submittedName>
        <fullName evidence="5">GFA family protein</fullName>
    </submittedName>
</protein>
<reference evidence="5 6" key="3">
    <citation type="submission" date="2022-01" db="EMBL/GenBank/DDBJ databases">
        <authorList>
            <person name="Zhou L.Y."/>
        </authorList>
    </citation>
    <scope>NUCLEOTIDE SEQUENCE [LARGE SCALE GENOMIC DNA]</scope>
    <source>
        <strain evidence="5 6">TLK-CK17</strain>
    </source>
</reference>
<gene>
    <name evidence="5" type="ORF">L3V18_16680</name>
</gene>
<dbReference type="PROSITE" id="PS51891">
    <property type="entry name" value="CENP_V_GFA"/>
    <property type="match status" value="1"/>
</dbReference>
<comment type="caution">
    <text evidence="5">The sequence shown here is derived from an EMBL/GenBank/DDBJ whole genome shotgun (WGS) entry which is preliminary data.</text>
</comment>
<dbReference type="PANTHER" id="PTHR28620">
    <property type="entry name" value="CENTROMERE PROTEIN V"/>
    <property type="match status" value="1"/>
</dbReference>
<feature type="domain" description="CENP-V/GFA" evidence="4">
    <location>
        <begin position="10"/>
        <end position="129"/>
    </location>
</feature>
<evidence type="ECO:0000313" key="5">
    <source>
        <dbReference type="EMBL" id="MCF7223411.1"/>
    </source>
</evidence>
<dbReference type="Gene3D" id="2.170.150.70">
    <property type="match status" value="1"/>
</dbReference>
<evidence type="ECO:0000313" key="6">
    <source>
        <dbReference type="Proteomes" id="UP001430796"/>
    </source>
</evidence>
<dbReference type="SUPFAM" id="SSF51316">
    <property type="entry name" value="Mss4-like"/>
    <property type="match status" value="1"/>
</dbReference>
<dbReference type="Proteomes" id="UP001430796">
    <property type="component" value="Unassembled WGS sequence"/>
</dbReference>
<evidence type="ECO:0000256" key="3">
    <source>
        <dbReference type="ARBA" id="ARBA00022833"/>
    </source>
</evidence>
<dbReference type="InterPro" id="IPR006913">
    <property type="entry name" value="CENP-V/GFA"/>
</dbReference>
<keyword evidence="6" id="KW-1185">Reference proteome</keyword>
<dbReference type="RefSeq" id="WP_237056412.1">
    <property type="nucleotide sequence ID" value="NZ_JAKJPO010000015.1"/>
</dbReference>
<dbReference type="Pfam" id="PF04828">
    <property type="entry name" value="GFA"/>
    <property type="match status" value="1"/>
</dbReference>
<keyword evidence="2" id="KW-0479">Metal-binding</keyword>
<reference evidence="6" key="2">
    <citation type="submission" date="2022-01" db="EMBL/GenBank/DDBJ databases">
        <title>Lysobacter chinensis sp. nov., a bacterium isolated from cow dung compost.</title>
        <authorList>
            <person name="Zhou L.Y."/>
        </authorList>
    </citation>
    <scope>NUCLEOTIDE SEQUENCE [LARGE SCALE GENOMIC DNA]</scope>
    <source>
        <strain evidence="6">TLK-CK17</strain>
    </source>
</reference>
<evidence type="ECO:0000256" key="1">
    <source>
        <dbReference type="ARBA" id="ARBA00005495"/>
    </source>
</evidence>
<evidence type="ECO:0000256" key="2">
    <source>
        <dbReference type="ARBA" id="ARBA00022723"/>
    </source>
</evidence>
<keyword evidence="3" id="KW-0862">Zinc</keyword>
<dbReference type="EMBL" id="JAKJPO010000015">
    <property type="protein sequence ID" value="MCF7223411.1"/>
    <property type="molecule type" value="Genomic_DNA"/>
</dbReference>
<proteinExistence type="inferred from homology"/>
<organism evidence="5 6">
    <name type="scientific">Marilutibacter chinensis</name>
    <dbReference type="NCBI Taxonomy" id="2912247"/>
    <lineage>
        <taxon>Bacteria</taxon>
        <taxon>Pseudomonadati</taxon>
        <taxon>Pseudomonadota</taxon>
        <taxon>Gammaproteobacteria</taxon>
        <taxon>Lysobacterales</taxon>
        <taxon>Lysobacteraceae</taxon>
        <taxon>Marilutibacter</taxon>
    </lineage>
</organism>
<reference evidence="5 6" key="1">
    <citation type="submission" date="2022-01" db="EMBL/GenBank/DDBJ databases">
        <title>Lysobacter chinensis sp. nov., a bacterium isolated from cow dung compost.</title>
        <authorList>
            <person name="Liu Y."/>
        </authorList>
    </citation>
    <scope>NUCLEOTIDE SEQUENCE [LARGE SCALE GENOMIC DNA]</scope>
    <source>
        <strain evidence="5 6">TLK-CK17</strain>
    </source>
</reference>
<name>A0ABS9HWY7_9GAMM</name>
<dbReference type="PANTHER" id="PTHR28620:SF1">
    <property type="entry name" value="CENP-V_GFA DOMAIN-CONTAINING PROTEIN"/>
    <property type="match status" value="1"/>
</dbReference>
<dbReference type="InterPro" id="IPR052355">
    <property type="entry name" value="CENP-V-like"/>
</dbReference>
<evidence type="ECO:0000259" key="4">
    <source>
        <dbReference type="PROSITE" id="PS51891"/>
    </source>
</evidence>
<dbReference type="InterPro" id="IPR011057">
    <property type="entry name" value="Mss4-like_sf"/>
</dbReference>
<comment type="similarity">
    <text evidence="1">Belongs to the Gfa family.</text>
</comment>
<sequence length="149" mass="15717">MSLEGNATTLHGSCHCGSLRVEFSTRLDPAAIGPRACDCSFCRKHGAAYVSDPDGRLRIAVSEAAALLSYRQGSGAARFQLCARCGVLVAVTHEHDRRLFGAVNAGCLDDPVALGAPGTASPQLLGPEEKVGRWLQLWVPDTELLISGT</sequence>